<organism evidence="1 2">
    <name type="scientific">Smallanthus sonchifolius</name>
    <dbReference type="NCBI Taxonomy" id="185202"/>
    <lineage>
        <taxon>Eukaryota</taxon>
        <taxon>Viridiplantae</taxon>
        <taxon>Streptophyta</taxon>
        <taxon>Embryophyta</taxon>
        <taxon>Tracheophyta</taxon>
        <taxon>Spermatophyta</taxon>
        <taxon>Magnoliopsida</taxon>
        <taxon>eudicotyledons</taxon>
        <taxon>Gunneridae</taxon>
        <taxon>Pentapetalae</taxon>
        <taxon>asterids</taxon>
        <taxon>campanulids</taxon>
        <taxon>Asterales</taxon>
        <taxon>Asteraceae</taxon>
        <taxon>Asteroideae</taxon>
        <taxon>Heliantheae alliance</taxon>
        <taxon>Millerieae</taxon>
        <taxon>Smallanthus</taxon>
    </lineage>
</organism>
<comment type="caution">
    <text evidence="1">The sequence shown here is derived from an EMBL/GenBank/DDBJ whole genome shotgun (WGS) entry which is preliminary data.</text>
</comment>
<gene>
    <name evidence="1" type="ORF">L1987_48171</name>
</gene>
<evidence type="ECO:0000313" key="2">
    <source>
        <dbReference type="Proteomes" id="UP001056120"/>
    </source>
</evidence>
<proteinExistence type="predicted"/>
<evidence type="ECO:0000313" key="1">
    <source>
        <dbReference type="EMBL" id="KAI3773641.1"/>
    </source>
</evidence>
<dbReference type="EMBL" id="CM042033">
    <property type="protein sequence ID" value="KAI3773641.1"/>
    <property type="molecule type" value="Genomic_DNA"/>
</dbReference>
<dbReference type="Proteomes" id="UP001056120">
    <property type="component" value="Linkage Group LG16"/>
</dbReference>
<name>A0ACB9FS47_9ASTR</name>
<reference evidence="1 2" key="2">
    <citation type="journal article" date="2022" name="Mol. Ecol. Resour.">
        <title>The genomes of chicory, endive, great burdock and yacon provide insights into Asteraceae paleo-polyploidization history and plant inulin production.</title>
        <authorList>
            <person name="Fan W."/>
            <person name="Wang S."/>
            <person name="Wang H."/>
            <person name="Wang A."/>
            <person name="Jiang F."/>
            <person name="Liu H."/>
            <person name="Zhao H."/>
            <person name="Xu D."/>
            <person name="Zhang Y."/>
        </authorList>
    </citation>
    <scope>NUCLEOTIDE SEQUENCE [LARGE SCALE GENOMIC DNA]</scope>
    <source>
        <strain evidence="2">cv. Yunnan</strain>
        <tissue evidence="1">Leaves</tissue>
    </source>
</reference>
<keyword evidence="2" id="KW-1185">Reference proteome</keyword>
<reference evidence="2" key="1">
    <citation type="journal article" date="2022" name="Mol. Ecol. Resour.">
        <title>The genomes of chicory, endive, great burdock and yacon provide insights into Asteraceae palaeo-polyploidization history and plant inulin production.</title>
        <authorList>
            <person name="Fan W."/>
            <person name="Wang S."/>
            <person name="Wang H."/>
            <person name="Wang A."/>
            <person name="Jiang F."/>
            <person name="Liu H."/>
            <person name="Zhao H."/>
            <person name="Xu D."/>
            <person name="Zhang Y."/>
        </authorList>
    </citation>
    <scope>NUCLEOTIDE SEQUENCE [LARGE SCALE GENOMIC DNA]</scope>
    <source>
        <strain evidence="2">cv. Yunnan</strain>
    </source>
</reference>
<accession>A0ACB9FS47</accession>
<sequence length="135" mass="16271">MKIDKVETSFGIFESWFNNEMELKIRMLEDNDEMDEEIMIEKEVIMGDEVNKEVIIENDEERIEDKVHPQLDYVQILGWGCDESFDRYLVGREFFALRELNIKEMSIFDVFELFHIEFKNPSKDICAWIVSNRFK</sequence>
<protein>
    <submittedName>
        <fullName evidence="1">Uncharacterized protein</fullName>
    </submittedName>
</protein>